<dbReference type="Proteomes" id="UP000253324">
    <property type="component" value="Unassembled WGS sequence"/>
</dbReference>
<dbReference type="PANTHER" id="PTHR38340">
    <property type="entry name" value="S-LAYER PROTEIN"/>
    <property type="match status" value="1"/>
</dbReference>
<protein>
    <submittedName>
        <fullName evidence="3">Hemolysin type calcium-binding protein</fullName>
    </submittedName>
</protein>
<gene>
    <name evidence="3" type="ORF">C7476_101464</name>
</gene>
<dbReference type="InterPro" id="IPR018511">
    <property type="entry name" value="Hemolysin-typ_Ca-bd_CS"/>
</dbReference>
<dbReference type="Gene3D" id="2.150.10.10">
    <property type="entry name" value="Serralysin-like metalloprotease, C-terminal"/>
    <property type="match status" value="4"/>
</dbReference>
<evidence type="ECO:0000313" key="3">
    <source>
        <dbReference type="EMBL" id="RCW87696.1"/>
    </source>
</evidence>
<dbReference type="EMBL" id="QPJM01000001">
    <property type="protein sequence ID" value="RCW87696.1"/>
    <property type="molecule type" value="Genomic_DNA"/>
</dbReference>
<proteinExistence type="predicted"/>
<name>A0A368Z867_9HYPH</name>
<dbReference type="PRINTS" id="PR00313">
    <property type="entry name" value="CABNDNGRPT"/>
</dbReference>
<dbReference type="GO" id="GO:0005509">
    <property type="term" value="F:calcium ion binding"/>
    <property type="evidence" value="ECO:0007669"/>
    <property type="project" value="InterPro"/>
</dbReference>
<comment type="subcellular location">
    <subcellularLocation>
        <location evidence="1">Secreted</location>
    </subcellularLocation>
</comment>
<reference evidence="3 4" key="1">
    <citation type="submission" date="2018-07" db="EMBL/GenBank/DDBJ databases">
        <title>Genomic Encyclopedia of Type Strains, Phase III (KMG-III): the genomes of soil and plant-associated and newly described type strains.</title>
        <authorList>
            <person name="Whitman W."/>
        </authorList>
    </citation>
    <scope>NUCLEOTIDE SEQUENCE [LARGE SCALE GENOMIC DNA]</scope>
    <source>
        <strain evidence="3 4">31-25a</strain>
    </source>
</reference>
<dbReference type="OrthoDB" id="223957at2"/>
<organism evidence="3 4">
    <name type="scientific">Phyllobacterium bourgognense</name>
    <dbReference type="NCBI Taxonomy" id="314236"/>
    <lineage>
        <taxon>Bacteria</taxon>
        <taxon>Pseudomonadati</taxon>
        <taxon>Pseudomonadota</taxon>
        <taxon>Alphaproteobacteria</taxon>
        <taxon>Hyphomicrobiales</taxon>
        <taxon>Phyllobacteriaceae</taxon>
        <taxon>Phyllobacterium</taxon>
    </lineage>
</organism>
<dbReference type="GO" id="GO:0005576">
    <property type="term" value="C:extracellular region"/>
    <property type="evidence" value="ECO:0007669"/>
    <property type="project" value="UniProtKB-SubCell"/>
</dbReference>
<dbReference type="Pfam" id="PF00353">
    <property type="entry name" value="HemolysinCabind"/>
    <property type="match status" value="4"/>
</dbReference>
<evidence type="ECO:0000256" key="1">
    <source>
        <dbReference type="ARBA" id="ARBA00004613"/>
    </source>
</evidence>
<dbReference type="InterPro" id="IPR050557">
    <property type="entry name" value="RTX_toxin/Mannuronan_C5-epim"/>
</dbReference>
<evidence type="ECO:0000313" key="4">
    <source>
        <dbReference type="Proteomes" id="UP000253324"/>
    </source>
</evidence>
<evidence type="ECO:0000256" key="2">
    <source>
        <dbReference type="ARBA" id="ARBA00022525"/>
    </source>
</evidence>
<dbReference type="InterPro" id="IPR001343">
    <property type="entry name" value="Hemolysn_Ca-bd"/>
</dbReference>
<dbReference type="PROSITE" id="PS00330">
    <property type="entry name" value="HEMOLYSIN_CALCIUM"/>
    <property type="match status" value="4"/>
</dbReference>
<dbReference type="SUPFAM" id="SSF51120">
    <property type="entry name" value="beta-Roll"/>
    <property type="match status" value="2"/>
</dbReference>
<comment type="caution">
    <text evidence="3">The sequence shown here is derived from an EMBL/GenBank/DDBJ whole genome shotgun (WGS) entry which is preliminary data.</text>
</comment>
<dbReference type="PANTHER" id="PTHR38340:SF1">
    <property type="entry name" value="S-LAYER PROTEIN"/>
    <property type="match status" value="1"/>
</dbReference>
<sequence length="394" mass="40021">MATLSQNYKNILGVGNVPDPGTMGDDRPNTQSYLLSAANHYYQGLGGNDLITGGLGNDYIEGGAGADSILLDPGIGLTPATNSDTLGYLNSNSGVNVTLSLLGGIQSASGGHALGDTAVGGFENLVGSDFGDVLTGNASANIIIGMGGDDDISGGGGNDVLYGGDGVDTIHGGLGDDKIYGEAGDDKLFGDEGNDTFYFSSQYNAMDGGAGTADTVDYSGVENSRGTIVDLRPDANGWGHGGDAADGDTYKFIENVVGSQFNDRIYGTGEANNISGGGGSDNLLGGGGNDVINGGAGDDQLRGGEGNDTLTGGAGRDQFIYESLADLNGDRIVNLNALYDQERIDARAANITTVSYVGTSGEFTQYRLISGTSSATIYVDFDGSGIHHGSLFLI</sequence>
<keyword evidence="4" id="KW-1185">Reference proteome</keyword>
<dbReference type="InterPro" id="IPR011049">
    <property type="entry name" value="Serralysin-like_metalloprot_C"/>
</dbReference>
<dbReference type="AlphaFoldDB" id="A0A368Z867"/>
<dbReference type="RefSeq" id="WP_114428271.1">
    <property type="nucleotide sequence ID" value="NZ_QPJM01000001.1"/>
</dbReference>
<keyword evidence="2" id="KW-0964">Secreted</keyword>
<accession>A0A368Z867</accession>